<accession>A0ABR4I063</accession>
<feature type="transmembrane region" description="Helical" evidence="1">
    <location>
        <begin position="179"/>
        <end position="197"/>
    </location>
</feature>
<gene>
    <name evidence="2" type="ORF">BJX63DRAFT_380000</name>
</gene>
<keyword evidence="1" id="KW-1133">Transmembrane helix</keyword>
<evidence type="ECO:0000256" key="1">
    <source>
        <dbReference type="SAM" id="Phobius"/>
    </source>
</evidence>
<evidence type="ECO:0000313" key="3">
    <source>
        <dbReference type="Proteomes" id="UP001610334"/>
    </source>
</evidence>
<proteinExistence type="predicted"/>
<keyword evidence="3" id="KW-1185">Reference proteome</keyword>
<keyword evidence="1" id="KW-0812">Transmembrane</keyword>
<dbReference type="EMBL" id="JBFXLT010000006">
    <property type="protein sequence ID" value="KAL2820694.1"/>
    <property type="molecule type" value="Genomic_DNA"/>
</dbReference>
<protein>
    <submittedName>
        <fullName evidence="2">Uncharacterized protein</fullName>
    </submittedName>
</protein>
<sequence>MRCSIWGKHATGRNQQTWNSILVIADHRMCEVYRHILHEVGAHTAQPFWTEQTHDWVPFLKYLYILGINSARLLVREAVKSLTQLKYNNIADTDSAALHSCLMYAEHLNYHRRLIDNIRDELAEFPTQWRVAQQTPSWTDSIRKSCCTAENEIIKAHKEAVDLRKLLMEQHTLSQARKTVILTMLASIFIPMAFVTVSPTENYGTASILTIH</sequence>
<organism evidence="2 3">
    <name type="scientific">Aspergillus granulosus</name>
    <dbReference type="NCBI Taxonomy" id="176169"/>
    <lineage>
        <taxon>Eukaryota</taxon>
        <taxon>Fungi</taxon>
        <taxon>Dikarya</taxon>
        <taxon>Ascomycota</taxon>
        <taxon>Pezizomycotina</taxon>
        <taxon>Eurotiomycetes</taxon>
        <taxon>Eurotiomycetidae</taxon>
        <taxon>Eurotiales</taxon>
        <taxon>Aspergillaceae</taxon>
        <taxon>Aspergillus</taxon>
        <taxon>Aspergillus subgen. Nidulantes</taxon>
    </lineage>
</organism>
<dbReference type="Proteomes" id="UP001610334">
    <property type="component" value="Unassembled WGS sequence"/>
</dbReference>
<reference evidence="2 3" key="1">
    <citation type="submission" date="2024-07" db="EMBL/GenBank/DDBJ databases">
        <title>Section-level genome sequencing and comparative genomics of Aspergillus sections Usti and Cavernicolus.</title>
        <authorList>
            <consortium name="Lawrence Berkeley National Laboratory"/>
            <person name="Nybo J.L."/>
            <person name="Vesth T.C."/>
            <person name="Theobald S."/>
            <person name="Frisvad J.C."/>
            <person name="Larsen T.O."/>
            <person name="Kjaerboelling I."/>
            <person name="Rothschild-Mancinelli K."/>
            <person name="Lyhne E.K."/>
            <person name="Kogle M.E."/>
            <person name="Barry K."/>
            <person name="Clum A."/>
            <person name="Na H."/>
            <person name="Ledsgaard L."/>
            <person name="Lin J."/>
            <person name="Lipzen A."/>
            <person name="Kuo A."/>
            <person name="Riley R."/>
            <person name="Mondo S."/>
            <person name="Labutti K."/>
            <person name="Haridas S."/>
            <person name="Pangalinan J."/>
            <person name="Salamov A.A."/>
            <person name="Simmons B.A."/>
            <person name="Magnuson J.K."/>
            <person name="Chen J."/>
            <person name="Drula E."/>
            <person name="Henrissat B."/>
            <person name="Wiebenga A."/>
            <person name="Lubbers R.J."/>
            <person name="Gomes A.C."/>
            <person name="Makela M.R."/>
            <person name="Stajich J."/>
            <person name="Grigoriev I.V."/>
            <person name="Mortensen U.H."/>
            <person name="De Vries R.P."/>
            <person name="Baker S.E."/>
            <person name="Andersen M.R."/>
        </authorList>
    </citation>
    <scope>NUCLEOTIDE SEQUENCE [LARGE SCALE GENOMIC DNA]</scope>
    <source>
        <strain evidence="2 3">CBS 588.65</strain>
    </source>
</reference>
<evidence type="ECO:0000313" key="2">
    <source>
        <dbReference type="EMBL" id="KAL2820694.1"/>
    </source>
</evidence>
<name>A0ABR4I063_9EURO</name>
<keyword evidence="1" id="KW-0472">Membrane</keyword>
<comment type="caution">
    <text evidence="2">The sequence shown here is derived from an EMBL/GenBank/DDBJ whole genome shotgun (WGS) entry which is preliminary data.</text>
</comment>